<sequence length="41" mass="4539">MANSGNGLLIKNGQHADTKLTDTIRGSKEPNFFSKRPPIRQ</sequence>
<evidence type="ECO:0000256" key="1">
    <source>
        <dbReference type="SAM" id="MobiDB-lite"/>
    </source>
</evidence>
<feature type="region of interest" description="Disordered" evidence="1">
    <location>
        <begin position="1"/>
        <end position="41"/>
    </location>
</feature>
<dbReference type="AlphaFoldDB" id="B0CAE4"/>
<name>B0CAE4_ACAM1</name>
<proteinExistence type="predicted"/>
<accession>B0CAE4</accession>
<dbReference type="Proteomes" id="UP000000268">
    <property type="component" value="Chromosome"/>
</dbReference>
<gene>
    <name evidence="2" type="ordered locus">AM1_2880</name>
</gene>
<dbReference type="KEGG" id="amr:AM1_2880"/>
<evidence type="ECO:0000313" key="2">
    <source>
        <dbReference type="EMBL" id="ABW27879.1"/>
    </source>
</evidence>
<reference evidence="2 3" key="1">
    <citation type="journal article" date="2008" name="Proc. Natl. Acad. Sci. U.S.A.">
        <title>Niche adaptation and genome expansion in the chlorophyll d-producing cyanobacterium Acaryochloris marina.</title>
        <authorList>
            <person name="Swingley W.D."/>
            <person name="Chen M."/>
            <person name="Cheung P.C."/>
            <person name="Conrad A.L."/>
            <person name="Dejesa L.C."/>
            <person name="Hao J."/>
            <person name="Honchak B.M."/>
            <person name="Karbach L.E."/>
            <person name="Kurdoglu A."/>
            <person name="Lahiri S."/>
            <person name="Mastrian S.D."/>
            <person name="Miyashita H."/>
            <person name="Page L."/>
            <person name="Ramakrishna P."/>
            <person name="Satoh S."/>
            <person name="Sattley W.M."/>
            <person name="Shimada Y."/>
            <person name="Taylor H.L."/>
            <person name="Tomo T."/>
            <person name="Tsuchiya T."/>
            <person name="Wang Z.T."/>
            <person name="Raymond J."/>
            <person name="Mimuro M."/>
            <person name="Blankenship R.E."/>
            <person name="Touchman J.W."/>
        </authorList>
    </citation>
    <scope>NUCLEOTIDE SEQUENCE [LARGE SCALE GENOMIC DNA]</scope>
    <source>
        <strain evidence="3">MBIC 11017</strain>
    </source>
</reference>
<organism evidence="2 3">
    <name type="scientific">Acaryochloris marina (strain MBIC 11017)</name>
    <dbReference type="NCBI Taxonomy" id="329726"/>
    <lineage>
        <taxon>Bacteria</taxon>
        <taxon>Bacillati</taxon>
        <taxon>Cyanobacteriota</taxon>
        <taxon>Cyanophyceae</taxon>
        <taxon>Acaryochloridales</taxon>
        <taxon>Acaryochloridaceae</taxon>
        <taxon>Acaryochloris</taxon>
    </lineage>
</organism>
<dbReference type="HOGENOM" id="CLU_3264062_0_0_3"/>
<keyword evidence="3" id="KW-1185">Reference proteome</keyword>
<protein>
    <submittedName>
        <fullName evidence="2">Uncharacterized protein</fullName>
    </submittedName>
</protein>
<feature type="compositionally biased region" description="Basic and acidic residues" evidence="1">
    <location>
        <begin position="14"/>
        <end position="28"/>
    </location>
</feature>
<evidence type="ECO:0000313" key="3">
    <source>
        <dbReference type="Proteomes" id="UP000000268"/>
    </source>
</evidence>
<dbReference type="EMBL" id="CP000828">
    <property type="protein sequence ID" value="ABW27879.1"/>
    <property type="molecule type" value="Genomic_DNA"/>
</dbReference>